<feature type="compositionally biased region" description="Low complexity" evidence="2">
    <location>
        <begin position="167"/>
        <end position="177"/>
    </location>
</feature>
<feature type="region of interest" description="Disordered" evidence="2">
    <location>
        <begin position="430"/>
        <end position="459"/>
    </location>
</feature>
<reference evidence="6" key="1">
    <citation type="submission" date="2023-08" db="EMBL/GenBank/DDBJ databases">
        <authorList>
            <person name="Chen Y."/>
            <person name="Shah S."/>
            <person name="Dougan E. K."/>
            <person name="Thang M."/>
            <person name="Chan C."/>
        </authorList>
    </citation>
    <scope>NUCLEOTIDE SEQUENCE</scope>
</reference>
<dbReference type="Gene3D" id="3.30.420.60">
    <property type="entry name" value="eRF1 domain 2"/>
    <property type="match status" value="1"/>
</dbReference>
<dbReference type="GO" id="GO:0003723">
    <property type="term" value="F:RNA binding"/>
    <property type="evidence" value="ECO:0007669"/>
    <property type="project" value="TreeGrafter"/>
</dbReference>
<dbReference type="SUPFAM" id="SSF48452">
    <property type="entry name" value="TPR-like"/>
    <property type="match status" value="1"/>
</dbReference>
<evidence type="ECO:0000313" key="7">
    <source>
        <dbReference type="Proteomes" id="UP001178507"/>
    </source>
</evidence>
<gene>
    <name evidence="6" type="ORF">EVOR1521_LOCUS29620</name>
</gene>
<accession>A0AA36NLU8</accession>
<feature type="region of interest" description="Disordered" evidence="2">
    <location>
        <begin position="165"/>
        <end position="188"/>
    </location>
</feature>
<evidence type="ECO:0000256" key="1">
    <source>
        <dbReference type="ARBA" id="ARBA00013382"/>
    </source>
</evidence>
<evidence type="ECO:0000313" key="6">
    <source>
        <dbReference type="EMBL" id="CAJ1408098.1"/>
    </source>
</evidence>
<proteinExistence type="predicted"/>
<evidence type="ECO:0000259" key="5">
    <source>
        <dbReference type="Pfam" id="PF07713"/>
    </source>
</evidence>
<sequence length="1420" mass="157259">MSGAKSFLGQAVARYDVDELDELGKSSKRESYVEVKRPDGTVAKARGERTFYGAFEGGFSAGYWGTVGSKEGWEPASFSSSRSKRHADAAPRVEDYMDEEDLRDHRSSRKTIAARDEFAARDQNPRAAGSAALPAGVSRDLEEEIFTGEERLGTRLLRASILPGETPQPAAAAPSAPTGKKSYGCAPPPPGYKAPATESVEIEDGGPLTVVPKRLAAGLHVSQAPAIHRELEAELERLWRSKTDLHGLGYFMGAGSGSGSGSCIPSNRRLYMSAARGKNMTASMKAIGYSQFGTGVLDQDEYDAWEEVYEHERDKRVQYHASLKDEDVEEESHVAMIDDIRPQASGERAAVGEVTGFVEAEHPDKETRDFSRWHPPPVPRNYKGVHLIDVSPLQEAQEGSEEHKRLLEFQDKHGQQRLLDPRFRAEMLGEKTRAKPEAELAPTPAGPPTEEDRQRSIQRSAEPLWQAVPEHQKQNLLNALGRKFVVGQTQDMDGANARHEPFKSDPSKQKRYVKFCLAMEGKVAFSEALKEAEGLTQAVRDAELAEFGRVYRCFRQENPTADIAKVLEKEADSAPPVVRRTVTPWVPDKLLCRRWGVPEPRPSGFSDQPAAEPKKQQKKYSEQVKAKDAAKPAKADGPGGNEMDLVAGSFRLKGTEWPTQRRASPPLPQGGYSGWRADASTEAGVEINWEALSQDDAELFQSLQSAVEALGEEATPDHPMVEVRDKLATAFRDKAALLKRNWTDEMFQEGEEMNEEKVAEIEAAMATDLGRSGGGLQNGQNLGNALDLVGVYMKNYKLDKADAVLARCGPFVSSRGGVWMIKWLNHVSTVRMKQSRHLEALEMLYELELYSPYNAEEAPEFFATLYRNLAWALKALGRLEEAAVYFARMASASQQAKGTLDWFDQWDIGKLAAARGFRDGDMDEFYRGRAQVETALQLQIEQEPDDLVMRAKVHDSLAECYMVVKEYPKAHEHYAAAYDLLLRTVGRQSPLFGKQARHAANLQIAQGFHSEALPFLGEALEVESSKDAVNASELLELVDVIVNAQQRASSDTMASLPSNHRALKRLQQNLKERGLDGTTEYAILCHKMSLLYLHEGQADPNAVRRRWPQLDRPEALLGMVPEDSHHPGALRKVGHVDSHMASRTRRGGQSAPRFGRAREVEEKEFLRKVAARAESVFASAASIILGGPARMKYKLVPELSPTLRTKILRITTLNCNAGLLGLRKAAAQVADARENQMQISETNAVQHFLSYLQEHPTWTCYGEAETRNALELGAVKELLIDCRENIGGWLQQSRACGSTVRQVQATTDSGDFFCRHFRVAGLLRWPVQFLDEVEESDSDSDVSTAASSYDVLPWLQDAFLRAGLDEAATESLAMCVDVVLSCEDQSPEERFDDALELLRGQGVPAEALEEFCLQIGAVSE</sequence>
<evidence type="ECO:0000259" key="4">
    <source>
        <dbReference type="Pfam" id="PF03465"/>
    </source>
</evidence>
<dbReference type="InterPro" id="IPR005142">
    <property type="entry name" value="eRF1_3"/>
</dbReference>
<evidence type="ECO:0000256" key="2">
    <source>
        <dbReference type="SAM" id="MobiDB-lite"/>
    </source>
</evidence>
<dbReference type="PANTHER" id="PTHR13384:SF19">
    <property type="entry name" value="G PATCH DOMAIN-CONTAINING PROTEIN 1"/>
    <property type="match status" value="1"/>
</dbReference>
<feature type="compositionally biased region" description="Basic and acidic residues" evidence="2">
    <location>
        <begin position="86"/>
        <end position="95"/>
    </location>
</feature>
<feature type="domain" description="eRF1" evidence="4">
    <location>
        <begin position="1239"/>
        <end position="1327"/>
    </location>
</feature>
<dbReference type="Pfam" id="PF07713">
    <property type="entry name" value="DUF1604"/>
    <property type="match status" value="1"/>
</dbReference>
<dbReference type="Gene3D" id="3.30.1330.30">
    <property type="match status" value="1"/>
</dbReference>
<dbReference type="InterPro" id="IPR042226">
    <property type="entry name" value="eFR1_2_sf"/>
</dbReference>
<dbReference type="Pfam" id="PF03465">
    <property type="entry name" value="eRF1_3"/>
    <property type="match status" value="1"/>
</dbReference>
<feature type="compositionally biased region" description="Basic and acidic residues" evidence="2">
    <location>
        <begin position="113"/>
        <end position="124"/>
    </location>
</feature>
<feature type="region of interest" description="Disordered" evidence="2">
    <location>
        <begin position="74"/>
        <end position="133"/>
    </location>
</feature>
<keyword evidence="7" id="KW-1185">Reference proteome</keyword>
<dbReference type="Pfam" id="PF26093">
    <property type="entry name" value="HTH_TGH"/>
    <property type="match status" value="1"/>
</dbReference>
<protein>
    <recommendedName>
        <fullName evidence="1">Eukaryotic peptide chain release factor subunit 1</fullName>
    </recommendedName>
</protein>
<feature type="domain" description="eRF1" evidence="3">
    <location>
        <begin position="1132"/>
        <end position="1227"/>
    </location>
</feature>
<dbReference type="GO" id="GO:0006397">
    <property type="term" value="P:mRNA processing"/>
    <property type="evidence" value="ECO:0007669"/>
    <property type="project" value="InterPro"/>
</dbReference>
<dbReference type="Gene3D" id="1.25.40.10">
    <property type="entry name" value="Tetratricopeptide repeat domain"/>
    <property type="match status" value="2"/>
</dbReference>
<dbReference type="Proteomes" id="UP001178507">
    <property type="component" value="Unassembled WGS sequence"/>
</dbReference>
<dbReference type="SUPFAM" id="SSF53137">
    <property type="entry name" value="Translational machinery components"/>
    <property type="match status" value="1"/>
</dbReference>
<organism evidence="6 7">
    <name type="scientific">Effrenium voratum</name>
    <dbReference type="NCBI Taxonomy" id="2562239"/>
    <lineage>
        <taxon>Eukaryota</taxon>
        <taxon>Sar</taxon>
        <taxon>Alveolata</taxon>
        <taxon>Dinophyceae</taxon>
        <taxon>Suessiales</taxon>
        <taxon>Symbiodiniaceae</taxon>
        <taxon>Effrenium</taxon>
    </lineage>
</organism>
<dbReference type="Pfam" id="PF03464">
    <property type="entry name" value="eRF1_2"/>
    <property type="match status" value="1"/>
</dbReference>
<dbReference type="GO" id="GO:0005634">
    <property type="term" value="C:nucleus"/>
    <property type="evidence" value="ECO:0007669"/>
    <property type="project" value="TreeGrafter"/>
</dbReference>
<comment type="caution">
    <text evidence="6">The sequence shown here is derived from an EMBL/GenBank/DDBJ whole genome shotgun (WGS) entry which is preliminary data.</text>
</comment>
<dbReference type="InterPro" id="IPR011666">
    <property type="entry name" value="DUF1604"/>
</dbReference>
<dbReference type="PANTHER" id="PTHR13384">
    <property type="entry name" value="G PATCH DOMAIN-CONTAINING PROTEIN 1"/>
    <property type="match status" value="1"/>
</dbReference>
<feature type="domain" description="G patch" evidence="5">
    <location>
        <begin position="40"/>
        <end position="118"/>
    </location>
</feature>
<name>A0AA36NLU8_9DINO</name>
<dbReference type="SUPFAM" id="SSF55315">
    <property type="entry name" value="L30e-like"/>
    <property type="match status" value="1"/>
</dbReference>
<evidence type="ECO:0000259" key="3">
    <source>
        <dbReference type="Pfam" id="PF03464"/>
    </source>
</evidence>
<dbReference type="InterPro" id="IPR029064">
    <property type="entry name" value="Ribosomal_eL30-like_sf"/>
</dbReference>
<dbReference type="InterPro" id="IPR005141">
    <property type="entry name" value="eRF1_2"/>
</dbReference>
<feature type="compositionally biased region" description="Basic and acidic residues" evidence="2">
    <location>
        <begin position="612"/>
        <end position="634"/>
    </location>
</feature>
<dbReference type="EMBL" id="CAUJNA010003704">
    <property type="protein sequence ID" value="CAJ1408098.1"/>
    <property type="molecule type" value="Genomic_DNA"/>
</dbReference>
<feature type="region of interest" description="Disordered" evidence="2">
    <location>
        <begin position="1137"/>
        <end position="1156"/>
    </location>
</feature>
<feature type="region of interest" description="Disordered" evidence="2">
    <location>
        <begin position="597"/>
        <end position="642"/>
    </location>
</feature>
<dbReference type="InterPro" id="IPR011990">
    <property type="entry name" value="TPR-like_helical_dom_sf"/>
</dbReference>